<evidence type="ECO:0000313" key="8">
    <source>
        <dbReference type="EMBL" id="JAP60053.1"/>
    </source>
</evidence>
<feature type="non-terminal residue" evidence="8">
    <location>
        <position position="1"/>
    </location>
</feature>
<dbReference type="AlphaFoldDB" id="A0A0V0J327"/>
<reference evidence="8" key="1">
    <citation type="submission" date="2016-01" db="EMBL/GenBank/DDBJ databases">
        <title>Reference transcriptome for the parasite Schistocephalus solidus: insights into the molecular evolution of parasitism.</title>
        <authorList>
            <person name="Hebert F.O."/>
            <person name="Grambauer S."/>
            <person name="Barber I."/>
            <person name="Landry C.R."/>
            <person name="Aubin-Horth N."/>
        </authorList>
    </citation>
    <scope>NUCLEOTIDE SEQUENCE</scope>
</reference>
<keyword evidence="1" id="KW-0479">Metal-binding</keyword>
<feature type="region of interest" description="Disordered" evidence="6">
    <location>
        <begin position="741"/>
        <end position="760"/>
    </location>
</feature>
<proteinExistence type="inferred from homology"/>
<evidence type="ECO:0000256" key="5">
    <source>
        <dbReference type="PROSITE-ProRule" id="PRU00175"/>
    </source>
</evidence>
<dbReference type="PANTHER" id="PTHR23059">
    <property type="entry name" value="CYSTEINE AND HISTIDINE-RICH PROTEIN 1"/>
    <property type="match status" value="1"/>
</dbReference>
<sequence length="899" mass="100933">QRCGFGRVTRGVQANDLSEMSADAESADTLVLTKMKGHIERDVQDTHGDRLVELPDKTSMEGMAKLNPSEELPETSDGDGVSTEDDQRGSDEQSEALDHGTLGEDRQLYAALQRLLKCTVCYEQRPDTNQCKNGHLICRLCTTRLERNATAAAKAQCPTCRITLHPGLSRCLLAQQLASELPAPCSFCGKYFRHLELNRHECMECKMRPVKCRYNLFGCSWRGHWIDVQKHHEVCFYPRKKVHEIEPIVTEYINTKTKPVQDLKQAWKELLGSLGDKPRGMVMNLKEICLRKKLREIGSPEISLDDLCFTGSTNALVQFGSPMTSIDVSVDSDEKKVHYRIKFNGGLTPSFRFRLISFHIGGTKVEVLDHLHAPNTVPNTESQRFSCNLLLAEKQDFLLPSKRLLEKSDMDKEYASAKVDMLILYDLNRCSLRITPVEVHEWTPVCTGNTQPLCSNGVRQNSYGAQESNATLLSHQIGSDSPPTTDLQPTSLSHVPERGSLIGNNWRENLTATDPLLLDLSTRGVDNVQTSTFITPARPQEPRHEVIQQNLFNADMFATLSNNSALQEEDYEVETVSCELSSGLRDVGTARRSYARRSARMEELNSNGISHREQEQDYEPEEPSDTDVNRHNATRSRTTRRSTTPAGPTPRRQGPRQRRGRRLKLVLLHSGTQTLGSKINRRWLEPKIVRNAPPVETNMSASAEPEPKLNPTLAARLIASLQRMAPYLSRMHLASNLQVISRRPRRPGRPRGSARGIKGRSLGLRYARHLGRKRESIGRRSSAARRSIQATGRQEPPINRWFKLNTMTFTQPLVSFITSVKERGWQMMSWTRRSAAIENSGALDNSNGEVSNQGTRTDLANRLDNILAVTGSAALVPSECDSIEIAQRAFRTDPMSEIA</sequence>
<evidence type="ECO:0000256" key="1">
    <source>
        <dbReference type="ARBA" id="ARBA00022723"/>
    </source>
</evidence>
<keyword evidence="2 5" id="KW-0863">Zinc-finger</keyword>
<feature type="domain" description="RING-type" evidence="7">
    <location>
        <begin position="118"/>
        <end position="161"/>
    </location>
</feature>
<dbReference type="PROSITE" id="PS50089">
    <property type="entry name" value="ZF_RING_2"/>
    <property type="match status" value="1"/>
</dbReference>
<dbReference type="PANTHER" id="PTHR23059:SF4">
    <property type="entry name" value="ZINC FINGER TRAF-TYPE-CONTAINING PROTEIN 1"/>
    <property type="match status" value="1"/>
</dbReference>
<accession>A0A0V0J327</accession>
<dbReference type="SUPFAM" id="SSF57850">
    <property type="entry name" value="RING/U-box"/>
    <property type="match status" value="1"/>
</dbReference>
<feature type="compositionally biased region" description="Basic and acidic residues" evidence="6">
    <location>
        <begin position="85"/>
        <end position="102"/>
    </location>
</feature>
<feature type="compositionally biased region" description="Basic residues" evidence="6">
    <location>
        <begin position="653"/>
        <end position="662"/>
    </location>
</feature>
<dbReference type="InterPro" id="IPR039338">
    <property type="entry name" value="ZFTRAF1"/>
</dbReference>
<evidence type="ECO:0000259" key="7">
    <source>
        <dbReference type="PROSITE" id="PS50089"/>
    </source>
</evidence>
<evidence type="ECO:0000256" key="4">
    <source>
        <dbReference type="ARBA" id="ARBA00034319"/>
    </source>
</evidence>
<evidence type="ECO:0000256" key="6">
    <source>
        <dbReference type="SAM" id="MobiDB-lite"/>
    </source>
</evidence>
<dbReference type="Gene3D" id="3.30.40.10">
    <property type="entry name" value="Zinc/RING finger domain, C3HC4 (zinc finger)"/>
    <property type="match status" value="2"/>
</dbReference>
<dbReference type="InterPro" id="IPR013083">
    <property type="entry name" value="Znf_RING/FYVE/PHD"/>
</dbReference>
<feature type="compositionally biased region" description="Acidic residues" evidence="6">
    <location>
        <begin position="616"/>
        <end position="625"/>
    </location>
</feature>
<feature type="region of interest" description="Disordered" evidence="6">
    <location>
        <begin position="54"/>
        <end position="102"/>
    </location>
</feature>
<keyword evidence="3" id="KW-0862">Zinc</keyword>
<name>A0A0V0J327_SCHSO</name>
<comment type="similarity">
    <text evidence="4">Belongs to the ZFTRAF1 family.</text>
</comment>
<protein>
    <submittedName>
        <fullName evidence="8">Cysteine and histidine-rich protein 1 homolog</fullName>
    </submittedName>
</protein>
<evidence type="ECO:0000256" key="3">
    <source>
        <dbReference type="ARBA" id="ARBA00022833"/>
    </source>
</evidence>
<feature type="compositionally biased region" description="Low complexity" evidence="6">
    <location>
        <begin position="779"/>
        <end position="788"/>
    </location>
</feature>
<dbReference type="GO" id="GO:0005634">
    <property type="term" value="C:nucleus"/>
    <property type="evidence" value="ECO:0007669"/>
    <property type="project" value="TreeGrafter"/>
</dbReference>
<gene>
    <name evidence="8" type="primary">CYHR1</name>
    <name evidence="8" type="ORF">TR86545</name>
</gene>
<feature type="region of interest" description="Disordered" evidence="6">
    <location>
        <begin position="601"/>
        <end position="662"/>
    </location>
</feature>
<dbReference type="InterPro" id="IPR001841">
    <property type="entry name" value="Znf_RING"/>
</dbReference>
<dbReference type="EMBL" id="GEEE01003172">
    <property type="protein sequence ID" value="JAP60053.1"/>
    <property type="molecule type" value="Transcribed_RNA"/>
</dbReference>
<evidence type="ECO:0000256" key="2">
    <source>
        <dbReference type="ARBA" id="ARBA00022771"/>
    </source>
</evidence>
<dbReference type="GO" id="GO:0008270">
    <property type="term" value="F:zinc ion binding"/>
    <property type="evidence" value="ECO:0007669"/>
    <property type="project" value="UniProtKB-KW"/>
</dbReference>
<organism evidence="8">
    <name type="scientific">Schistocephalus solidus</name>
    <name type="common">Tapeworm</name>
    <dbReference type="NCBI Taxonomy" id="70667"/>
    <lineage>
        <taxon>Eukaryota</taxon>
        <taxon>Metazoa</taxon>
        <taxon>Spiralia</taxon>
        <taxon>Lophotrochozoa</taxon>
        <taxon>Platyhelminthes</taxon>
        <taxon>Cestoda</taxon>
        <taxon>Eucestoda</taxon>
        <taxon>Diphyllobothriidea</taxon>
        <taxon>Diphyllobothriidae</taxon>
        <taxon>Schistocephalus</taxon>
    </lineage>
</organism>
<feature type="region of interest" description="Disordered" evidence="6">
    <location>
        <begin position="773"/>
        <end position="792"/>
    </location>
</feature>
<feature type="compositionally biased region" description="Low complexity" evidence="6">
    <location>
        <begin position="641"/>
        <end position="652"/>
    </location>
</feature>
<dbReference type="SUPFAM" id="SSF49599">
    <property type="entry name" value="TRAF domain-like"/>
    <property type="match status" value="1"/>
</dbReference>